<feature type="region of interest" description="Disordered" evidence="2">
    <location>
        <begin position="1"/>
        <end position="100"/>
    </location>
</feature>
<evidence type="ECO:0000313" key="4">
    <source>
        <dbReference type="Proteomes" id="UP001566132"/>
    </source>
</evidence>
<evidence type="ECO:0000313" key="3">
    <source>
        <dbReference type="EMBL" id="KAL1516238.1"/>
    </source>
</evidence>
<feature type="compositionally biased region" description="Polar residues" evidence="2">
    <location>
        <begin position="66"/>
        <end position="99"/>
    </location>
</feature>
<gene>
    <name evidence="3" type="ORF">ABEB36_000157</name>
</gene>
<sequence>MNDSETITKIKQGVSAPLTAEGKAAPQKADGVSRNLVTTGACPLGQGGVANVAKGRRNEEGEEEYLSTSGSSVRSITTTNEASCRGPSTPSRGSDSDSLGSFLETFVKKTRATVRKKREHAPRGECLRSAQSSQGESAFQKCSQINSQATMVSSEDGDSEHEPGKKRHREYTPPYHMTYSRKPENIKNCPDLNILQRAGENKVDAIECERLRNENKELIERVSMLEDELSTIRKDQSEEIKKLQAENIELCDRVAWLEQQGGKSSSASTSRRNVVEDDSVKAKKATEKYIEQIIGTKNKDFKECEKILALQWAMGALSIQEKTLKSDVIVFIQGVSE</sequence>
<dbReference type="EMBL" id="JBDJPC010000001">
    <property type="protein sequence ID" value="KAL1516238.1"/>
    <property type="molecule type" value="Genomic_DNA"/>
</dbReference>
<organism evidence="3 4">
    <name type="scientific">Hypothenemus hampei</name>
    <name type="common">Coffee berry borer</name>
    <dbReference type="NCBI Taxonomy" id="57062"/>
    <lineage>
        <taxon>Eukaryota</taxon>
        <taxon>Metazoa</taxon>
        <taxon>Ecdysozoa</taxon>
        <taxon>Arthropoda</taxon>
        <taxon>Hexapoda</taxon>
        <taxon>Insecta</taxon>
        <taxon>Pterygota</taxon>
        <taxon>Neoptera</taxon>
        <taxon>Endopterygota</taxon>
        <taxon>Coleoptera</taxon>
        <taxon>Polyphaga</taxon>
        <taxon>Cucujiformia</taxon>
        <taxon>Curculionidae</taxon>
        <taxon>Scolytinae</taxon>
        <taxon>Hypothenemus</taxon>
    </lineage>
</organism>
<feature type="coiled-coil region" evidence="1">
    <location>
        <begin position="201"/>
        <end position="260"/>
    </location>
</feature>
<dbReference type="Proteomes" id="UP001566132">
    <property type="component" value="Unassembled WGS sequence"/>
</dbReference>
<evidence type="ECO:0000256" key="2">
    <source>
        <dbReference type="SAM" id="MobiDB-lite"/>
    </source>
</evidence>
<feature type="region of interest" description="Disordered" evidence="2">
    <location>
        <begin position="113"/>
        <end position="184"/>
    </location>
</feature>
<evidence type="ECO:0000256" key="1">
    <source>
        <dbReference type="SAM" id="Coils"/>
    </source>
</evidence>
<keyword evidence="1" id="KW-0175">Coiled coil</keyword>
<comment type="caution">
    <text evidence="3">The sequence shown here is derived from an EMBL/GenBank/DDBJ whole genome shotgun (WGS) entry which is preliminary data.</text>
</comment>
<accession>A0ABD1FAF0</accession>
<reference evidence="3 4" key="1">
    <citation type="submission" date="2024-05" db="EMBL/GenBank/DDBJ databases">
        <title>Genetic variation in Jamaican populations of the coffee berry borer (Hypothenemus hampei).</title>
        <authorList>
            <person name="Errbii M."/>
            <person name="Myrie A."/>
        </authorList>
    </citation>
    <scope>NUCLEOTIDE SEQUENCE [LARGE SCALE GENOMIC DNA]</scope>
    <source>
        <strain evidence="3">JA-Hopewell-2020-01-JO</strain>
        <tissue evidence="3">Whole body</tissue>
    </source>
</reference>
<keyword evidence="4" id="KW-1185">Reference proteome</keyword>
<proteinExistence type="predicted"/>
<protein>
    <submittedName>
        <fullName evidence="3">Uncharacterized protein</fullName>
    </submittedName>
</protein>
<name>A0ABD1FAF0_HYPHA</name>
<dbReference type="AlphaFoldDB" id="A0ABD1FAF0"/>
<feature type="compositionally biased region" description="Polar residues" evidence="2">
    <location>
        <begin position="129"/>
        <end position="153"/>
    </location>
</feature>